<gene>
    <name evidence="7" type="ORF">CTOB1V02_LOCUS7914</name>
</gene>
<dbReference type="InterPro" id="IPR016439">
    <property type="entry name" value="Lag1/Lac1-like"/>
</dbReference>
<dbReference type="PANTHER" id="PTHR12560:SF0">
    <property type="entry name" value="LD18904P"/>
    <property type="match status" value="1"/>
</dbReference>
<keyword evidence="4" id="KW-0812">Transmembrane</keyword>
<evidence type="ECO:0000256" key="3">
    <source>
        <dbReference type="ARBA" id="ARBA00004991"/>
    </source>
</evidence>
<comment type="subcellular location">
    <subcellularLocation>
        <location evidence="1">Membrane</location>
        <topology evidence="1">Multi-pass membrane protein</topology>
    </subcellularLocation>
</comment>
<evidence type="ECO:0000256" key="2">
    <source>
        <dbReference type="ARBA" id="ARBA00004760"/>
    </source>
</evidence>
<proteinExistence type="predicted"/>
<dbReference type="PROSITE" id="PS00028">
    <property type="entry name" value="ZINC_FINGER_C2H2_1"/>
    <property type="match status" value="1"/>
</dbReference>
<name>A0A7R8ZS68_9CRUS</name>
<sequence length="491" mass="57626">MKSNSDVPWFWNEAVWLPKNMSWTDFKSSGDERYPSSGDLWIPIVLSLLLMVCRRWIEIRLIYPIGLSRGMKPRPKLQDLPMPRELAVSLQRNGLVTATQVPTLAKRCDLPETVVAKWVHEVERRKRPGKLEKLGETGWRSLAYLSLFSLGIFALWDKPHFSDTRECWVGYPKHSIPMAIYWYYMIELSFYWSLLFFQFLDTRRKDFWQMLVHHVVTISLIVFSWITNFHRIGTLIMLLHDCADVFLDKRAREPGKPKGKRKRVKKRLPMSVKCNDCGAICVSSYQLRRHLISVHKTSYYNCPACDRQFSMWRMMKMEADQAQCCMVCQVPVRSQRRALEIRSAAELPISEESCQEIFSFHFDDELVLPWNQEGKNIICHACHKLLEAYERVKRELLDIREKIQSKWFPETKVLLKTEGVENHAEDTKESETSHSSLNFKSTDLSDITIEMDSDVQLEFDVLDVEGYCWFGSKVRKWQTGHRSSTVLLKHS</sequence>
<dbReference type="PANTHER" id="PTHR12560">
    <property type="entry name" value="LONGEVITY ASSURANCE FACTOR 1 LAG1"/>
    <property type="match status" value="1"/>
</dbReference>
<reference evidence="7" key="1">
    <citation type="submission" date="2020-11" db="EMBL/GenBank/DDBJ databases">
        <authorList>
            <person name="Tran Van P."/>
        </authorList>
    </citation>
    <scope>NUCLEOTIDE SEQUENCE</scope>
</reference>
<dbReference type="Gene3D" id="3.30.160.60">
    <property type="entry name" value="Classic Zinc Finger"/>
    <property type="match status" value="1"/>
</dbReference>
<evidence type="ECO:0000256" key="4">
    <source>
        <dbReference type="ARBA" id="ARBA00022692"/>
    </source>
</evidence>
<evidence type="ECO:0000256" key="5">
    <source>
        <dbReference type="ARBA" id="ARBA00022989"/>
    </source>
</evidence>
<accession>A0A7R8ZS68</accession>
<dbReference type="EMBL" id="OB662430">
    <property type="protein sequence ID" value="CAD7230050.1"/>
    <property type="molecule type" value="Genomic_DNA"/>
</dbReference>
<dbReference type="Pfam" id="PF03798">
    <property type="entry name" value="TRAM_LAG1_CLN8"/>
    <property type="match status" value="1"/>
</dbReference>
<evidence type="ECO:0000256" key="1">
    <source>
        <dbReference type="ARBA" id="ARBA00004141"/>
    </source>
</evidence>
<dbReference type="GO" id="GO:0046513">
    <property type="term" value="P:ceramide biosynthetic process"/>
    <property type="evidence" value="ECO:0007669"/>
    <property type="project" value="InterPro"/>
</dbReference>
<dbReference type="SUPFAM" id="SSF57667">
    <property type="entry name" value="beta-beta-alpha zinc fingers"/>
    <property type="match status" value="1"/>
</dbReference>
<dbReference type="GO" id="GO:0016020">
    <property type="term" value="C:membrane"/>
    <property type="evidence" value="ECO:0007669"/>
    <property type="project" value="UniProtKB-SubCell"/>
</dbReference>
<dbReference type="UniPathway" id="UPA00222"/>
<comment type="pathway">
    <text evidence="2">Lipid metabolism; sphingolipid metabolism.</text>
</comment>
<comment type="pathway">
    <text evidence="3">Sphingolipid metabolism.</text>
</comment>
<protein>
    <submittedName>
        <fullName evidence="7">Uncharacterized protein</fullName>
    </submittedName>
</protein>
<dbReference type="GO" id="GO:0050291">
    <property type="term" value="F:sphingosine N-acyltransferase activity"/>
    <property type="evidence" value="ECO:0007669"/>
    <property type="project" value="InterPro"/>
</dbReference>
<dbReference type="AlphaFoldDB" id="A0A7R8ZS68"/>
<organism evidence="7">
    <name type="scientific">Cyprideis torosa</name>
    <dbReference type="NCBI Taxonomy" id="163714"/>
    <lineage>
        <taxon>Eukaryota</taxon>
        <taxon>Metazoa</taxon>
        <taxon>Ecdysozoa</taxon>
        <taxon>Arthropoda</taxon>
        <taxon>Crustacea</taxon>
        <taxon>Oligostraca</taxon>
        <taxon>Ostracoda</taxon>
        <taxon>Podocopa</taxon>
        <taxon>Podocopida</taxon>
        <taxon>Cytherocopina</taxon>
        <taxon>Cytheroidea</taxon>
        <taxon>Cytherideidae</taxon>
        <taxon>Cyprideis</taxon>
    </lineage>
</organism>
<keyword evidence="5" id="KW-1133">Transmembrane helix</keyword>
<evidence type="ECO:0000256" key="6">
    <source>
        <dbReference type="ARBA" id="ARBA00023136"/>
    </source>
</evidence>
<keyword evidence="6" id="KW-0472">Membrane</keyword>
<dbReference type="InterPro" id="IPR013087">
    <property type="entry name" value="Znf_C2H2_type"/>
</dbReference>
<dbReference type="InterPro" id="IPR036236">
    <property type="entry name" value="Znf_C2H2_sf"/>
</dbReference>
<dbReference type="SMART" id="SM00724">
    <property type="entry name" value="TLC"/>
    <property type="match status" value="1"/>
</dbReference>
<dbReference type="OrthoDB" id="537032at2759"/>
<evidence type="ECO:0000313" key="7">
    <source>
        <dbReference type="EMBL" id="CAD7230050.1"/>
    </source>
</evidence>
<dbReference type="InterPro" id="IPR006634">
    <property type="entry name" value="TLC-dom"/>
</dbReference>